<accession>A0A7W7T6J0</accession>
<gene>
    <name evidence="3" type="ORF">F4559_004842</name>
</gene>
<evidence type="ECO:0000259" key="2">
    <source>
        <dbReference type="Pfam" id="PF19809"/>
    </source>
</evidence>
<evidence type="ECO:0000313" key="4">
    <source>
        <dbReference type="Proteomes" id="UP000542674"/>
    </source>
</evidence>
<organism evidence="3 4">
    <name type="scientific">Saccharothrix violaceirubra</name>
    <dbReference type="NCBI Taxonomy" id="413306"/>
    <lineage>
        <taxon>Bacteria</taxon>
        <taxon>Bacillati</taxon>
        <taxon>Actinomycetota</taxon>
        <taxon>Actinomycetes</taxon>
        <taxon>Pseudonocardiales</taxon>
        <taxon>Pseudonocardiaceae</taxon>
        <taxon>Saccharothrix</taxon>
    </lineage>
</organism>
<reference evidence="3 4" key="1">
    <citation type="submission" date="2020-08" db="EMBL/GenBank/DDBJ databases">
        <title>Sequencing the genomes of 1000 actinobacteria strains.</title>
        <authorList>
            <person name="Klenk H.-P."/>
        </authorList>
    </citation>
    <scope>NUCLEOTIDE SEQUENCE [LARGE SCALE GENOMIC DNA]</scope>
    <source>
        <strain evidence="3 4">DSM 45084</strain>
    </source>
</reference>
<keyword evidence="4" id="KW-1185">Reference proteome</keyword>
<feature type="region of interest" description="Disordered" evidence="1">
    <location>
        <begin position="130"/>
        <end position="172"/>
    </location>
</feature>
<dbReference type="Pfam" id="PF19809">
    <property type="entry name" value="DUF6292"/>
    <property type="match status" value="1"/>
</dbReference>
<name>A0A7W7T6J0_9PSEU</name>
<dbReference type="AlphaFoldDB" id="A0A7W7T6J0"/>
<dbReference type="InterPro" id="IPR046259">
    <property type="entry name" value="DUF6292"/>
</dbReference>
<evidence type="ECO:0000256" key="1">
    <source>
        <dbReference type="SAM" id="MobiDB-lite"/>
    </source>
</evidence>
<dbReference type="Proteomes" id="UP000542674">
    <property type="component" value="Unassembled WGS sequence"/>
</dbReference>
<proteinExistence type="predicted"/>
<evidence type="ECO:0000313" key="3">
    <source>
        <dbReference type="EMBL" id="MBB4967483.1"/>
    </source>
</evidence>
<dbReference type="EMBL" id="JACHJS010000001">
    <property type="protein sequence ID" value="MBB4967483.1"/>
    <property type="molecule type" value="Genomic_DNA"/>
</dbReference>
<sequence>MRRRWCAVGLDFDDTLTRASRRYARSATAALGLSGDCWCVQGERPAGLYLALEGRWGSFPDYDVALLWNEHRGWSAVVETGDGADLVVDRLDGPVVPRSASVAKWIDEIFRRSAAGDPVDDELPRVVGGGPAAVRDLENPTAPRAASRVVGAPRSAGASRGLSRAPRWSGIG</sequence>
<dbReference type="RefSeq" id="WP_184672244.1">
    <property type="nucleotide sequence ID" value="NZ_BAABAI010000033.1"/>
</dbReference>
<feature type="domain" description="DUF6292" evidence="2">
    <location>
        <begin position="23"/>
        <end position="107"/>
    </location>
</feature>
<protein>
    <recommendedName>
        <fullName evidence="2">DUF6292 domain-containing protein</fullName>
    </recommendedName>
</protein>
<comment type="caution">
    <text evidence="3">The sequence shown here is derived from an EMBL/GenBank/DDBJ whole genome shotgun (WGS) entry which is preliminary data.</text>
</comment>